<protein>
    <submittedName>
        <fullName evidence="1">Uncharacterized protein</fullName>
    </submittedName>
</protein>
<keyword evidence="2" id="KW-1185">Reference proteome</keyword>
<dbReference type="VEuPathDB" id="VectorBase:GPAI007562"/>
<accession>A0A1A9Z954</accession>
<dbReference type="AlphaFoldDB" id="A0A1A9Z954"/>
<reference evidence="1" key="2">
    <citation type="submission" date="2020-05" db="UniProtKB">
        <authorList>
            <consortium name="EnsemblMetazoa"/>
        </authorList>
    </citation>
    <scope>IDENTIFICATION</scope>
    <source>
        <strain evidence="1">IAEA</strain>
    </source>
</reference>
<dbReference type="Proteomes" id="UP000092445">
    <property type="component" value="Unassembled WGS sequence"/>
</dbReference>
<name>A0A1A9Z954_GLOPL</name>
<evidence type="ECO:0000313" key="1">
    <source>
        <dbReference type="EnsemblMetazoa" id="GPAI007562-PA"/>
    </source>
</evidence>
<sequence length="118" mass="13182">MAKNVRSVERLHHNTCRVKPTYSNCASSHKTLGCKESTAKYANWNGPHKSTLDHCARHAASFVLALESLPEIKTSIFQTRSAKVHRSHWATRKPIALVPAITVTAKQTMIAKFFALKN</sequence>
<organism evidence="1 2">
    <name type="scientific">Glossina pallidipes</name>
    <name type="common">Tsetse fly</name>
    <dbReference type="NCBI Taxonomy" id="7398"/>
    <lineage>
        <taxon>Eukaryota</taxon>
        <taxon>Metazoa</taxon>
        <taxon>Ecdysozoa</taxon>
        <taxon>Arthropoda</taxon>
        <taxon>Hexapoda</taxon>
        <taxon>Insecta</taxon>
        <taxon>Pterygota</taxon>
        <taxon>Neoptera</taxon>
        <taxon>Endopterygota</taxon>
        <taxon>Diptera</taxon>
        <taxon>Brachycera</taxon>
        <taxon>Muscomorpha</taxon>
        <taxon>Hippoboscoidea</taxon>
        <taxon>Glossinidae</taxon>
        <taxon>Glossina</taxon>
    </lineage>
</organism>
<proteinExistence type="predicted"/>
<reference evidence="2" key="1">
    <citation type="submission" date="2014-03" db="EMBL/GenBank/DDBJ databases">
        <authorList>
            <person name="Aksoy S."/>
            <person name="Warren W."/>
            <person name="Wilson R.K."/>
        </authorList>
    </citation>
    <scope>NUCLEOTIDE SEQUENCE [LARGE SCALE GENOMIC DNA]</scope>
    <source>
        <strain evidence="2">IAEA</strain>
    </source>
</reference>
<dbReference type="EnsemblMetazoa" id="GPAI007562-RA">
    <property type="protein sequence ID" value="GPAI007562-PA"/>
    <property type="gene ID" value="GPAI007562"/>
</dbReference>
<evidence type="ECO:0000313" key="2">
    <source>
        <dbReference type="Proteomes" id="UP000092445"/>
    </source>
</evidence>